<evidence type="ECO:0000256" key="2">
    <source>
        <dbReference type="ARBA" id="ARBA00010333"/>
    </source>
</evidence>
<evidence type="ECO:0000256" key="1">
    <source>
        <dbReference type="ARBA" id="ARBA00004196"/>
    </source>
</evidence>
<dbReference type="InterPro" id="IPR001320">
    <property type="entry name" value="Iontro_rcpt_C"/>
</dbReference>
<accession>A0ABT1L921</accession>
<proteinExistence type="inferred from homology"/>
<dbReference type="SUPFAM" id="SSF53850">
    <property type="entry name" value="Periplasmic binding protein-like II"/>
    <property type="match status" value="1"/>
</dbReference>
<evidence type="ECO:0000259" key="6">
    <source>
        <dbReference type="SMART" id="SM00062"/>
    </source>
</evidence>
<evidence type="ECO:0000256" key="5">
    <source>
        <dbReference type="SAM" id="SignalP"/>
    </source>
</evidence>
<reference evidence="8 9" key="1">
    <citation type="submission" date="2022-07" db="EMBL/GenBank/DDBJ databases">
        <authorList>
            <person name="Li W.-J."/>
            <person name="Deng Q.-Q."/>
        </authorList>
    </citation>
    <scope>NUCLEOTIDE SEQUENCE [LARGE SCALE GENOMIC DNA]</scope>
    <source>
        <strain evidence="8 9">SYSU M60028</strain>
    </source>
</reference>
<feature type="chain" id="PRO_5046860824" evidence="5">
    <location>
        <begin position="29"/>
        <end position="267"/>
    </location>
</feature>
<gene>
    <name evidence="8" type="ORF">NK718_05580</name>
</gene>
<dbReference type="PROSITE" id="PS01039">
    <property type="entry name" value="SBP_BACTERIAL_3"/>
    <property type="match status" value="1"/>
</dbReference>
<evidence type="ECO:0000259" key="7">
    <source>
        <dbReference type="SMART" id="SM00079"/>
    </source>
</evidence>
<dbReference type="PANTHER" id="PTHR35936">
    <property type="entry name" value="MEMBRANE-BOUND LYTIC MUREIN TRANSGLYCOSYLASE F"/>
    <property type="match status" value="1"/>
</dbReference>
<comment type="subcellular location">
    <subcellularLocation>
        <location evidence="1">Cell envelope</location>
    </subcellularLocation>
</comment>
<dbReference type="InterPro" id="IPR006311">
    <property type="entry name" value="TAT_signal"/>
</dbReference>
<dbReference type="Gene3D" id="3.40.190.10">
    <property type="entry name" value="Periplasmic binding protein-like II"/>
    <property type="match status" value="2"/>
</dbReference>
<protein>
    <submittedName>
        <fullName evidence="8">ABC transporter substrate-binding protein</fullName>
    </submittedName>
</protein>
<keyword evidence="3 5" id="KW-0732">Signal</keyword>
<dbReference type="InterPro" id="IPR018313">
    <property type="entry name" value="SBP_3_CS"/>
</dbReference>
<feature type="signal peptide" evidence="5">
    <location>
        <begin position="1"/>
        <end position="28"/>
    </location>
</feature>
<comment type="similarity">
    <text evidence="2 4">Belongs to the bacterial solute-binding protein 3 family.</text>
</comment>
<evidence type="ECO:0000256" key="4">
    <source>
        <dbReference type="RuleBase" id="RU003744"/>
    </source>
</evidence>
<dbReference type="CDD" id="cd13530">
    <property type="entry name" value="PBP2_peptides_like"/>
    <property type="match status" value="1"/>
</dbReference>
<dbReference type="SMART" id="SM00079">
    <property type="entry name" value="PBPe"/>
    <property type="match status" value="1"/>
</dbReference>
<dbReference type="Proteomes" id="UP001205890">
    <property type="component" value="Unassembled WGS sequence"/>
</dbReference>
<organism evidence="8 9">
    <name type="scientific">Alsobacter ponti</name>
    <dbReference type="NCBI Taxonomy" id="2962936"/>
    <lineage>
        <taxon>Bacteria</taxon>
        <taxon>Pseudomonadati</taxon>
        <taxon>Pseudomonadota</taxon>
        <taxon>Alphaproteobacteria</taxon>
        <taxon>Hyphomicrobiales</taxon>
        <taxon>Alsobacteraceae</taxon>
        <taxon>Alsobacter</taxon>
    </lineage>
</organism>
<feature type="domain" description="Ionotropic glutamate receptor C-terminal" evidence="7">
    <location>
        <begin position="31"/>
        <end position="250"/>
    </location>
</feature>
<dbReference type="PANTHER" id="PTHR35936:SF17">
    <property type="entry name" value="ARGININE-BINDING EXTRACELLULAR PROTEIN ARTP"/>
    <property type="match status" value="1"/>
</dbReference>
<name>A0ABT1L921_9HYPH</name>
<evidence type="ECO:0000256" key="3">
    <source>
        <dbReference type="ARBA" id="ARBA00022729"/>
    </source>
</evidence>
<sequence length="267" mass="28613">MIAGRRTFMMAALGAVGLAAIAAGPVAAQQKLAVGAYPSNPPWEFKNEKGEFEGFEIEVVKEVAKRIGVQTEIADMGFQALFAATSSGRIDVAVSSITITPERLKSQSFTQAYYDADLGMAAKKASGPKTLAELKGKTVGVLSTSTGDKWSKENQAKYGIAKINGYNAQNEMLLDLANGRVDAAISDVPGMEYSFLKMKDLAVAERIKTGEQYALMMRKGHPLLEKANDAITAMKKDGTLAAIHKKWFGTDAPADSSTAQVRPMPKE</sequence>
<dbReference type="SMART" id="SM00062">
    <property type="entry name" value="PBPb"/>
    <property type="match status" value="1"/>
</dbReference>
<dbReference type="InterPro" id="IPR001638">
    <property type="entry name" value="Solute-binding_3/MltF_N"/>
</dbReference>
<evidence type="ECO:0000313" key="9">
    <source>
        <dbReference type="Proteomes" id="UP001205890"/>
    </source>
</evidence>
<feature type="domain" description="Solute-binding protein family 3/N-terminal" evidence="6">
    <location>
        <begin position="31"/>
        <end position="251"/>
    </location>
</feature>
<dbReference type="RefSeq" id="WP_254739444.1">
    <property type="nucleotide sequence ID" value="NZ_JANCLU010000004.1"/>
</dbReference>
<keyword evidence="9" id="KW-1185">Reference proteome</keyword>
<comment type="caution">
    <text evidence="8">The sequence shown here is derived from an EMBL/GenBank/DDBJ whole genome shotgun (WGS) entry which is preliminary data.</text>
</comment>
<dbReference type="Pfam" id="PF00497">
    <property type="entry name" value="SBP_bac_3"/>
    <property type="match status" value="1"/>
</dbReference>
<dbReference type="EMBL" id="JANCLU010000004">
    <property type="protein sequence ID" value="MCP8937979.1"/>
    <property type="molecule type" value="Genomic_DNA"/>
</dbReference>
<evidence type="ECO:0000313" key="8">
    <source>
        <dbReference type="EMBL" id="MCP8937979.1"/>
    </source>
</evidence>
<dbReference type="PROSITE" id="PS51318">
    <property type="entry name" value="TAT"/>
    <property type="match status" value="1"/>
</dbReference>